<gene>
    <name evidence="6" type="primary">JAKMIP2</name>
    <name evidence="6" type="synonym">jakmip2</name>
</gene>
<feature type="domain" description="Janus kinase and microtubule-interacting protein C-terminal" evidence="5">
    <location>
        <begin position="409"/>
        <end position="554"/>
    </location>
</feature>
<evidence type="ECO:0000256" key="2">
    <source>
        <dbReference type="ARBA" id="ARBA00023054"/>
    </source>
</evidence>
<dbReference type="InterPro" id="IPR031994">
    <property type="entry name" value="JAKMIP_C"/>
</dbReference>
<dbReference type="GO" id="GO:0008017">
    <property type="term" value="F:microtubule binding"/>
    <property type="evidence" value="ECO:0007669"/>
    <property type="project" value="InterPro"/>
</dbReference>
<evidence type="ECO:0000313" key="6">
    <source>
        <dbReference type="Ensembl" id="ENSECRP00000020028.1"/>
    </source>
</evidence>
<accession>A0A8C4SPF1</accession>
<keyword evidence="2 3" id="KW-0175">Coiled coil</keyword>
<keyword evidence="7" id="KW-1185">Reference proteome</keyword>
<feature type="coiled-coil region" evidence="3">
    <location>
        <begin position="16"/>
        <end position="113"/>
    </location>
</feature>
<dbReference type="PANTHER" id="PTHR18935:SF7">
    <property type="entry name" value="JANUS KINASE AND MICROTUBULE-INTERACTING PROTEIN 2"/>
    <property type="match status" value="1"/>
</dbReference>
<organism evidence="6 7">
    <name type="scientific">Erpetoichthys calabaricus</name>
    <name type="common">Rope fish</name>
    <name type="synonym">Calamoichthys calabaricus</name>
    <dbReference type="NCBI Taxonomy" id="27687"/>
    <lineage>
        <taxon>Eukaryota</taxon>
        <taxon>Metazoa</taxon>
        <taxon>Chordata</taxon>
        <taxon>Craniata</taxon>
        <taxon>Vertebrata</taxon>
        <taxon>Euteleostomi</taxon>
        <taxon>Actinopterygii</taxon>
        <taxon>Polypteriformes</taxon>
        <taxon>Polypteridae</taxon>
        <taxon>Erpetoichthys</taxon>
    </lineage>
</organism>
<evidence type="ECO:0000256" key="1">
    <source>
        <dbReference type="ARBA" id="ARBA00005239"/>
    </source>
</evidence>
<dbReference type="Ensembl" id="ENSECRT00000020460.1">
    <property type="protein sequence ID" value="ENSECRP00000020028.1"/>
    <property type="gene ID" value="ENSECRG00000013354.1"/>
</dbReference>
<dbReference type="AlphaFoldDB" id="A0A8C4SPF1"/>
<dbReference type="Pfam" id="PF16034">
    <property type="entry name" value="JAKMIP_CC3"/>
    <property type="match status" value="1"/>
</dbReference>
<proteinExistence type="inferred from homology"/>
<feature type="region of interest" description="Disordered" evidence="4">
    <location>
        <begin position="262"/>
        <end position="281"/>
    </location>
</feature>
<dbReference type="Proteomes" id="UP000694620">
    <property type="component" value="Chromosome 11"/>
</dbReference>
<evidence type="ECO:0000259" key="5">
    <source>
        <dbReference type="Pfam" id="PF16034"/>
    </source>
</evidence>
<feature type="coiled-coil region" evidence="3">
    <location>
        <begin position="671"/>
        <end position="766"/>
    </location>
</feature>
<name>A0A8C4SPF1_ERPCA</name>
<feature type="coiled-coil region" evidence="3">
    <location>
        <begin position="472"/>
        <end position="499"/>
    </location>
</feature>
<feature type="coiled-coil region" evidence="3">
    <location>
        <begin position="281"/>
        <end position="364"/>
    </location>
</feature>
<feature type="compositionally biased region" description="Basic and acidic residues" evidence="4">
    <location>
        <begin position="262"/>
        <end position="274"/>
    </location>
</feature>
<evidence type="ECO:0000256" key="4">
    <source>
        <dbReference type="SAM" id="MobiDB-lite"/>
    </source>
</evidence>
<dbReference type="GO" id="GO:0019900">
    <property type="term" value="F:kinase binding"/>
    <property type="evidence" value="ECO:0007669"/>
    <property type="project" value="InterPro"/>
</dbReference>
<protein>
    <submittedName>
        <fullName evidence="6">Janus kinase and microtubule interacting protein 2</fullName>
    </submittedName>
</protein>
<comment type="similarity">
    <text evidence="1">Belongs to the JAKMIP family.</text>
</comment>
<reference evidence="6" key="3">
    <citation type="submission" date="2025-09" db="UniProtKB">
        <authorList>
            <consortium name="Ensembl"/>
        </authorList>
    </citation>
    <scope>IDENTIFICATION</scope>
</reference>
<reference evidence="6" key="2">
    <citation type="submission" date="2025-08" db="UniProtKB">
        <authorList>
            <consortium name="Ensembl"/>
        </authorList>
    </citation>
    <scope>IDENTIFICATION</scope>
</reference>
<feature type="coiled-coil region" evidence="3">
    <location>
        <begin position="389"/>
        <end position="416"/>
    </location>
</feature>
<dbReference type="InterPro" id="IPR024836">
    <property type="entry name" value="JAKMIP"/>
</dbReference>
<feature type="coiled-coil region" evidence="3">
    <location>
        <begin position="220"/>
        <end position="247"/>
    </location>
</feature>
<evidence type="ECO:0000313" key="7">
    <source>
        <dbReference type="Proteomes" id="UP000694620"/>
    </source>
</evidence>
<dbReference type="GeneTree" id="ENSGT00940000153713"/>
<reference evidence="6" key="1">
    <citation type="submission" date="2021-06" db="EMBL/GenBank/DDBJ databases">
        <authorList>
            <consortium name="Wellcome Sanger Institute Data Sharing"/>
        </authorList>
    </citation>
    <scope>NUCLEOTIDE SEQUENCE [LARGE SCALE GENOMIC DNA]</scope>
</reference>
<sequence length="782" mass="91763">MAKKGRSKGEKPEALISALQAANEDLRSKLTDIQIELHQEKCKVNKLEREKVQEAKKIREQEQNKYTVMLSELKAKLHEDKMKELQAVRESLIKQHEQEMARTAKIKDAENQRLKSVVNALRDGSSDKVKTALTIEAREEARKFFESERLKLLQEVAELKSSKKQVDEALSNMIQADKMKAGELRSEHQLHQEQISKIKWESEREIRRLVDEIKSKDRIVFALEKELEAQTGNVQKLQLQKDALDEQLFLVKEAECNVGSPKREIPGRAGDGAEHCGSPDLRRNQRRVAELNATIRKLEDRNTLLGDERNELLKRIRESEKQCKPLIEKNKCLSKRNEELTQALQRLEDKLKILTKENLEMKEKISSHPPLKKLKSLNDLDQAHEEQEIEFLKLQVLEQQNMIDDLTRDREKLLRRKRHKRSSKPIKRHIVVDTFFGYDEESMDSETSSLASFRTDRTPATPDEDLDENLAAEESELRFRQLTREYQALQRAYALLQEQTGGILDAEREAKVKEQRKLPKSFTYDVIFLQDSKWVEEKQLFLKRNQELLEKLWYERERRSPPFGLNIHPFSDGVSALQIYCIKEGVKDVCIPDLIKLLDILGDNGNLRNEEQVAIIQASTVLSLAEKWIQQIEGTEAALHQKMMDLEMEMEMFCKQKGYLEEELDYRKQALDQAYMQIQELEATLYNALQQDSVIKCGESLNEKQKDELRTSVEKLRRQMLRKSREYDCQILQERMELLQQAHQRIRDLEDKTDIQKRQIKDLEEKFLFLFLFFSLAFILWP</sequence>
<evidence type="ECO:0000256" key="3">
    <source>
        <dbReference type="SAM" id="Coils"/>
    </source>
</evidence>
<dbReference type="PANTHER" id="PTHR18935">
    <property type="entry name" value="GOLGIN SUBFAMILY A MEMBER 4-LIKE ISOFORM X1"/>
    <property type="match status" value="1"/>
</dbReference>